<proteinExistence type="predicted"/>
<dbReference type="GO" id="GO:0005524">
    <property type="term" value="F:ATP binding"/>
    <property type="evidence" value="ECO:0007669"/>
    <property type="project" value="UniProtKB-KW"/>
</dbReference>
<evidence type="ECO:0000256" key="1">
    <source>
        <dbReference type="ARBA" id="ARBA00022448"/>
    </source>
</evidence>
<keyword evidence="3 5" id="KW-0067">ATP-binding</keyword>
<dbReference type="PROSITE" id="PS50893">
    <property type="entry name" value="ABC_TRANSPORTER_2"/>
    <property type="match status" value="1"/>
</dbReference>
<dbReference type="InterPro" id="IPR051782">
    <property type="entry name" value="ABC_Transporter_VariousFunc"/>
</dbReference>
<dbReference type="Gene3D" id="3.40.50.300">
    <property type="entry name" value="P-loop containing nucleotide triphosphate hydrolases"/>
    <property type="match status" value="1"/>
</dbReference>
<evidence type="ECO:0000259" key="4">
    <source>
        <dbReference type="PROSITE" id="PS50893"/>
    </source>
</evidence>
<dbReference type="CDD" id="cd03230">
    <property type="entry name" value="ABC_DR_subfamily_A"/>
    <property type="match status" value="1"/>
</dbReference>
<protein>
    <submittedName>
        <fullName evidence="5">ABC transporter ATP-binding protein</fullName>
    </submittedName>
</protein>
<comment type="caution">
    <text evidence="5">The sequence shown here is derived from an EMBL/GenBank/DDBJ whole genome shotgun (WGS) entry which is preliminary data.</text>
</comment>
<accession>A0ABS3H408</accession>
<evidence type="ECO:0000256" key="3">
    <source>
        <dbReference type="ARBA" id="ARBA00022840"/>
    </source>
</evidence>
<dbReference type="SMART" id="SM00382">
    <property type="entry name" value="AAA"/>
    <property type="match status" value="1"/>
</dbReference>
<feature type="domain" description="ABC transporter" evidence="4">
    <location>
        <begin position="5"/>
        <end position="229"/>
    </location>
</feature>
<dbReference type="InterPro" id="IPR003593">
    <property type="entry name" value="AAA+_ATPase"/>
</dbReference>
<dbReference type="RefSeq" id="WP_207113698.1">
    <property type="nucleotide sequence ID" value="NZ_JAFLWD010000046.1"/>
</dbReference>
<sequence>MGGILEIKGVTKYSGKQRMFEKLDFSLDEPKIIALVAPNGTGKTTLLNIIANIDSVDEGSIAVFGKTHTDSQMFHNVSYLQDSSILYDYLTGWEHLEFVRNVYGKTKEEIQAIIEELDIAVYLNKKVKTYSLEMKQYLLLAISLINEPKLLLMDEPLNGLDPISSIKVKNCIRSLAKQGVSVILTSCNLYDLATITEDIFFLYEGKLVEKEEAIIDVVEYMVVLEEVDKALSFLSRIDVSCTQISKYKLRGNFTKHQLTVFRSFCKEQEITLFDFQVTNGHLERVYFNLYGKMNEP</sequence>
<organism evidence="5 6">
    <name type="scientific">Candidatus Enterococcus ikei</name>
    <dbReference type="NCBI Taxonomy" id="2815326"/>
    <lineage>
        <taxon>Bacteria</taxon>
        <taxon>Bacillati</taxon>
        <taxon>Bacillota</taxon>
        <taxon>Bacilli</taxon>
        <taxon>Lactobacillales</taxon>
        <taxon>Enterococcaceae</taxon>
        <taxon>Enterococcus</taxon>
    </lineage>
</organism>
<gene>
    <name evidence="5" type="ORF">JZO69_15345</name>
</gene>
<evidence type="ECO:0000313" key="5">
    <source>
        <dbReference type="EMBL" id="MBO0441741.1"/>
    </source>
</evidence>
<keyword evidence="1" id="KW-0813">Transport</keyword>
<name>A0ABS3H408_9ENTE</name>
<reference evidence="5 6" key="1">
    <citation type="submission" date="2021-03" db="EMBL/GenBank/DDBJ databases">
        <title>Enterococcal diversity collection.</title>
        <authorList>
            <person name="Gilmore M.S."/>
            <person name="Schwartzman J."/>
            <person name="Van Tyne D."/>
            <person name="Martin M."/>
            <person name="Earl A.M."/>
            <person name="Manson A.L."/>
            <person name="Straub T."/>
            <person name="Salamzade R."/>
            <person name="Saavedra J."/>
            <person name="Lebreton F."/>
            <person name="Prichula J."/>
            <person name="Schaufler K."/>
            <person name="Gaca A."/>
            <person name="Sgardioli B."/>
            <person name="Wagenaar J."/>
            <person name="Strong T."/>
        </authorList>
    </citation>
    <scope>NUCLEOTIDE SEQUENCE [LARGE SCALE GENOMIC DNA]</scope>
    <source>
        <strain evidence="5 6">DIV0869a</strain>
    </source>
</reference>
<dbReference type="InterPro" id="IPR003439">
    <property type="entry name" value="ABC_transporter-like_ATP-bd"/>
</dbReference>
<dbReference type="SUPFAM" id="SSF52540">
    <property type="entry name" value="P-loop containing nucleoside triphosphate hydrolases"/>
    <property type="match status" value="1"/>
</dbReference>
<dbReference type="InterPro" id="IPR027417">
    <property type="entry name" value="P-loop_NTPase"/>
</dbReference>
<dbReference type="Proteomes" id="UP000664632">
    <property type="component" value="Unassembled WGS sequence"/>
</dbReference>
<dbReference type="PANTHER" id="PTHR42939:SF1">
    <property type="entry name" value="ABC TRANSPORTER ATP-BINDING PROTEIN ALBC-RELATED"/>
    <property type="match status" value="1"/>
</dbReference>
<keyword evidence="2" id="KW-0547">Nucleotide-binding</keyword>
<evidence type="ECO:0000256" key="2">
    <source>
        <dbReference type="ARBA" id="ARBA00022741"/>
    </source>
</evidence>
<keyword evidence="6" id="KW-1185">Reference proteome</keyword>
<evidence type="ECO:0000313" key="6">
    <source>
        <dbReference type="Proteomes" id="UP000664632"/>
    </source>
</evidence>
<dbReference type="PANTHER" id="PTHR42939">
    <property type="entry name" value="ABC TRANSPORTER ATP-BINDING PROTEIN ALBC-RELATED"/>
    <property type="match status" value="1"/>
</dbReference>
<dbReference type="EMBL" id="JAFLWD010000046">
    <property type="protein sequence ID" value="MBO0441741.1"/>
    <property type="molecule type" value="Genomic_DNA"/>
</dbReference>
<dbReference type="Pfam" id="PF00005">
    <property type="entry name" value="ABC_tran"/>
    <property type="match status" value="1"/>
</dbReference>